<reference evidence="2" key="1">
    <citation type="journal article" date="2022" name="Int. J. Mol. Sci.">
        <title>Draft Genome of Tanacetum Coccineum: Genomic Comparison of Closely Related Tanacetum-Family Plants.</title>
        <authorList>
            <person name="Yamashiro T."/>
            <person name="Shiraishi A."/>
            <person name="Nakayama K."/>
            <person name="Satake H."/>
        </authorList>
    </citation>
    <scope>NUCLEOTIDE SEQUENCE</scope>
</reference>
<accession>A0ABQ4WZF5</accession>
<keyword evidence="3" id="KW-1185">Reference proteome</keyword>
<comment type="caution">
    <text evidence="2">The sequence shown here is derived from an EMBL/GenBank/DDBJ whole genome shotgun (WGS) entry which is preliminary data.</text>
</comment>
<protein>
    <submittedName>
        <fullName evidence="2">Uncharacterized protein</fullName>
    </submittedName>
</protein>
<sequence length="68" mass="7299">MVNNHLNSVDKLFEAEYPFVTKIASGYRHSMANLLKVHPDPTPTGGSSTPTISTALAGPPATFSRKKT</sequence>
<gene>
    <name evidence="2" type="ORF">Tco_0653036</name>
</gene>
<evidence type="ECO:0000256" key="1">
    <source>
        <dbReference type="SAM" id="MobiDB-lite"/>
    </source>
</evidence>
<evidence type="ECO:0000313" key="2">
    <source>
        <dbReference type="EMBL" id="GJS58252.1"/>
    </source>
</evidence>
<dbReference type="EMBL" id="BQNB010009065">
    <property type="protein sequence ID" value="GJS58252.1"/>
    <property type="molecule type" value="Genomic_DNA"/>
</dbReference>
<feature type="region of interest" description="Disordered" evidence="1">
    <location>
        <begin position="38"/>
        <end position="68"/>
    </location>
</feature>
<dbReference type="Proteomes" id="UP001151760">
    <property type="component" value="Unassembled WGS sequence"/>
</dbReference>
<evidence type="ECO:0000313" key="3">
    <source>
        <dbReference type="Proteomes" id="UP001151760"/>
    </source>
</evidence>
<reference evidence="2" key="2">
    <citation type="submission" date="2022-01" db="EMBL/GenBank/DDBJ databases">
        <authorList>
            <person name="Yamashiro T."/>
            <person name="Shiraishi A."/>
            <person name="Satake H."/>
            <person name="Nakayama K."/>
        </authorList>
    </citation>
    <scope>NUCLEOTIDE SEQUENCE</scope>
</reference>
<name>A0ABQ4WZF5_9ASTR</name>
<feature type="compositionally biased region" description="Low complexity" evidence="1">
    <location>
        <begin position="43"/>
        <end position="54"/>
    </location>
</feature>
<organism evidence="2 3">
    <name type="scientific">Tanacetum coccineum</name>
    <dbReference type="NCBI Taxonomy" id="301880"/>
    <lineage>
        <taxon>Eukaryota</taxon>
        <taxon>Viridiplantae</taxon>
        <taxon>Streptophyta</taxon>
        <taxon>Embryophyta</taxon>
        <taxon>Tracheophyta</taxon>
        <taxon>Spermatophyta</taxon>
        <taxon>Magnoliopsida</taxon>
        <taxon>eudicotyledons</taxon>
        <taxon>Gunneridae</taxon>
        <taxon>Pentapetalae</taxon>
        <taxon>asterids</taxon>
        <taxon>campanulids</taxon>
        <taxon>Asterales</taxon>
        <taxon>Asteraceae</taxon>
        <taxon>Asteroideae</taxon>
        <taxon>Anthemideae</taxon>
        <taxon>Anthemidinae</taxon>
        <taxon>Tanacetum</taxon>
    </lineage>
</organism>
<proteinExistence type="predicted"/>